<keyword evidence="5 7" id="KW-0560">Oxidoreductase</keyword>
<dbReference type="Pfam" id="PF07992">
    <property type="entry name" value="Pyr_redox_2"/>
    <property type="match status" value="1"/>
</dbReference>
<proteinExistence type="inferred from homology"/>
<dbReference type="PRINTS" id="PR00411">
    <property type="entry name" value="PNDRDTASEI"/>
</dbReference>
<evidence type="ECO:0000256" key="1">
    <source>
        <dbReference type="ARBA" id="ARBA00001974"/>
    </source>
</evidence>
<keyword evidence="4" id="KW-0274">FAD</keyword>
<dbReference type="PRINTS" id="PR00368">
    <property type="entry name" value="FADPNR"/>
</dbReference>
<evidence type="ECO:0000259" key="6">
    <source>
        <dbReference type="Pfam" id="PF07992"/>
    </source>
</evidence>
<dbReference type="GO" id="GO:0019646">
    <property type="term" value="P:aerobic electron transport chain"/>
    <property type="evidence" value="ECO:0007669"/>
    <property type="project" value="TreeGrafter"/>
</dbReference>
<dbReference type="InterPro" id="IPR051169">
    <property type="entry name" value="NADH-Q_oxidoreductase"/>
</dbReference>
<feature type="domain" description="FAD/NAD(P)-binding" evidence="6">
    <location>
        <begin position="3"/>
        <end position="331"/>
    </location>
</feature>
<evidence type="ECO:0000313" key="8">
    <source>
        <dbReference type="Proteomes" id="UP000254280"/>
    </source>
</evidence>
<dbReference type="AlphaFoldDB" id="A0A379B695"/>
<keyword evidence="8" id="KW-1185">Reference proteome</keyword>
<evidence type="ECO:0000256" key="2">
    <source>
        <dbReference type="ARBA" id="ARBA00005272"/>
    </source>
</evidence>
<dbReference type="EC" id="1.6.99.3" evidence="7"/>
<evidence type="ECO:0000313" key="7">
    <source>
        <dbReference type="EMBL" id="SUB34153.1"/>
    </source>
</evidence>
<comment type="similarity">
    <text evidence="2">Belongs to the NADH dehydrogenase family.</text>
</comment>
<dbReference type="OrthoDB" id="9781621at2"/>
<dbReference type="GO" id="GO:0003955">
    <property type="term" value="F:NAD(P)H dehydrogenase (quinone) activity"/>
    <property type="evidence" value="ECO:0007669"/>
    <property type="project" value="TreeGrafter"/>
</dbReference>
<evidence type="ECO:0000256" key="3">
    <source>
        <dbReference type="ARBA" id="ARBA00022630"/>
    </source>
</evidence>
<accession>A0A379B695</accession>
<keyword evidence="3" id="KW-0285">Flavoprotein</keyword>
<comment type="cofactor">
    <cofactor evidence="1">
        <name>FAD</name>
        <dbReference type="ChEBI" id="CHEBI:57692"/>
    </cofactor>
</comment>
<dbReference type="PANTHER" id="PTHR42913:SF3">
    <property type="entry name" value="64 KDA MITOCHONDRIAL NADH DEHYDROGENASE (EUROFUNG)"/>
    <property type="match status" value="1"/>
</dbReference>
<dbReference type="SUPFAM" id="SSF51905">
    <property type="entry name" value="FAD/NAD(P)-binding domain"/>
    <property type="match status" value="2"/>
</dbReference>
<protein>
    <submittedName>
        <fullName evidence="7">NADH dehydrogenase</fullName>
        <ecNumber evidence="7">1.6.99.3</ecNumber>
    </submittedName>
</protein>
<dbReference type="FunFam" id="3.50.50.100:FF:000001">
    <property type="entry name" value="NADH dehydrogenase"/>
    <property type="match status" value="1"/>
</dbReference>
<dbReference type="EMBL" id="UGSS01000002">
    <property type="protein sequence ID" value="SUB34153.1"/>
    <property type="molecule type" value="Genomic_DNA"/>
</dbReference>
<dbReference type="InterPro" id="IPR036188">
    <property type="entry name" value="FAD/NAD-bd_sf"/>
</dbReference>
<dbReference type="InterPro" id="IPR023753">
    <property type="entry name" value="FAD/NAD-binding_dom"/>
</dbReference>
<dbReference type="PANTHER" id="PTHR42913">
    <property type="entry name" value="APOPTOSIS-INDUCING FACTOR 1"/>
    <property type="match status" value="1"/>
</dbReference>
<gene>
    <name evidence="7" type="primary">ndh</name>
    <name evidence="7" type="ORF">NCTC10699_01804</name>
</gene>
<dbReference type="Gene3D" id="3.50.50.100">
    <property type="match status" value="1"/>
</dbReference>
<dbReference type="Proteomes" id="UP000254280">
    <property type="component" value="Unassembled WGS sequence"/>
</dbReference>
<reference evidence="7 8" key="1">
    <citation type="submission" date="2018-06" db="EMBL/GenBank/DDBJ databases">
        <authorList>
            <consortium name="Pathogen Informatics"/>
            <person name="Doyle S."/>
        </authorList>
    </citation>
    <scope>NUCLEOTIDE SEQUENCE [LARGE SCALE GENOMIC DNA]</scope>
    <source>
        <strain evidence="7 8">NCTC10699</strain>
    </source>
</reference>
<sequence>MENIIVVGGGAGGLELVTYLGNKLGRKNKARVILIDRNSAHLWKPLLHEVATGSLDDDMDAVSYRAHAKNHGFEFHQGSLTAVNREQKNVTLAPIYNAGNELLVPERTIPYDKLVLAIGSKSNDFGTPGVSEHCIFLDSTDQAKLFHQQMMELFLKFANNDEKDVHIAIVGGGATGIELSAELYNAATHLNHYGFGKLNSTSLKVTLLEAGPRLLPALSERISVSAEAELRRLGVDVRTNTAVTKAIANGLVTKEGETIFADLMVWAAGVKASDMTKNFGFETNRLNQIEVKNTLQTTVDENVYVIGDCAALLQENGKPVPPRAQSAHQMATVCGKNIVAQLNNQSLKPFVYNDRGSLVSFSRFGTVGSLMGNLTKGSMFIEGRIARLAYLSLYRMHQAALHGCFKTGLIILVGRINRLLRPSMKLH</sequence>
<evidence type="ECO:0000256" key="5">
    <source>
        <dbReference type="ARBA" id="ARBA00023002"/>
    </source>
</evidence>
<name>A0A379B695_9PAST</name>
<organism evidence="7 8">
    <name type="scientific">[Pasteurella] mairii</name>
    <dbReference type="NCBI Taxonomy" id="757"/>
    <lineage>
        <taxon>Bacteria</taxon>
        <taxon>Pseudomonadati</taxon>
        <taxon>Pseudomonadota</taxon>
        <taxon>Gammaproteobacteria</taxon>
        <taxon>Pasteurellales</taxon>
        <taxon>Pasteurellaceae</taxon>
    </lineage>
</organism>
<evidence type="ECO:0000256" key="4">
    <source>
        <dbReference type="ARBA" id="ARBA00022827"/>
    </source>
</evidence>